<gene>
    <name evidence="1" type="ORF">Fmac_025457</name>
</gene>
<organism evidence="1 2">
    <name type="scientific">Flemingia macrophylla</name>
    <dbReference type="NCBI Taxonomy" id="520843"/>
    <lineage>
        <taxon>Eukaryota</taxon>
        <taxon>Viridiplantae</taxon>
        <taxon>Streptophyta</taxon>
        <taxon>Embryophyta</taxon>
        <taxon>Tracheophyta</taxon>
        <taxon>Spermatophyta</taxon>
        <taxon>Magnoliopsida</taxon>
        <taxon>eudicotyledons</taxon>
        <taxon>Gunneridae</taxon>
        <taxon>Pentapetalae</taxon>
        <taxon>rosids</taxon>
        <taxon>fabids</taxon>
        <taxon>Fabales</taxon>
        <taxon>Fabaceae</taxon>
        <taxon>Papilionoideae</taxon>
        <taxon>50 kb inversion clade</taxon>
        <taxon>NPAAA clade</taxon>
        <taxon>indigoferoid/millettioid clade</taxon>
        <taxon>Phaseoleae</taxon>
        <taxon>Flemingia</taxon>
    </lineage>
</organism>
<dbReference type="AlphaFoldDB" id="A0ABD1LSC2"/>
<dbReference type="Proteomes" id="UP001603857">
    <property type="component" value="Unassembled WGS sequence"/>
</dbReference>
<evidence type="ECO:0008006" key="3">
    <source>
        <dbReference type="Google" id="ProtNLM"/>
    </source>
</evidence>
<proteinExistence type="predicted"/>
<sequence>MLYFEKIGELKMLRASDSLEICYLGEDLMLLSRLEESEIPKKEEHMQEELWRQFQHLQPWTPNVLIGDFVSVDKEMRTFKMLNLAKVLIKTTKAQPVQECTKIKINEVVVIVKMFQEIPWPVMECQDVIGSEEDKYDSQEFQTFQVSHVGGIESNATSKAIPKTKGRPIWKEKVEVRVRLEDAQSQSNAIDGISHSHELKLVVGMEYEDGNKEELVKALLGFNDDV</sequence>
<name>A0ABD1LSC2_9FABA</name>
<comment type="caution">
    <text evidence="1">The sequence shown here is derived from an EMBL/GenBank/DDBJ whole genome shotgun (WGS) entry which is preliminary data.</text>
</comment>
<accession>A0ABD1LSC2</accession>
<protein>
    <recommendedName>
        <fullName evidence="3">C2 domain-containing protein</fullName>
    </recommendedName>
</protein>
<evidence type="ECO:0000313" key="1">
    <source>
        <dbReference type="EMBL" id="KAL2326399.1"/>
    </source>
</evidence>
<keyword evidence="2" id="KW-1185">Reference proteome</keyword>
<reference evidence="1 2" key="1">
    <citation type="submission" date="2024-08" db="EMBL/GenBank/DDBJ databases">
        <title>Insights into the chromosomal genome structure of Flemingia macrophylla.</title>
        <authorList>
            <person name="Ding Y."/>
            <person name="Zhao Y."/>
            <person name="Bi W."/>
            <person name="Wu M."/>
            <person name="Zhao G."/>
            <person name="Gong Y."/>
            <person name="Li W."/>
            <person name="Zhang P."/>
        </authorList>
    </citation>
    <scope>NUCLEOTIDE SEQUENCE [LARGE SCALE GENOMIC DNA]</scope>
    <source>
        <strain evidence="1">DYQJB</strain>
        <tissue evidence="1">Leaf</tissue>
    </source>
</reference>
<evidence type="ECO:0000313" key="2">
    <source>
        <dbReference type="Proteomes" id="UP001603857"/>
    </source>
</evidence>
<dbReference type="EMBL" id="JBGMDY010000008">
    <property type="protein sequence ID" value="KAL2326399.1"/>
    <property type="molecule type" value="Genomic_DNA"/>
</dbReference>